<protein>
    <recommendedName>
        <fullName evidence="5">Protein SIEVE ELEMENT OCCLUSION B-like</fullName>
    </recommendedName>
</protein>
<organism evidence="3 4">
    <name type="scientific">Escallonia rubra</name>
    <dbReference type="NCBI Taxonomy" id="112253"/>
    <lineage>
        <taxon>Eukaryota</taxon>
        <taxon>Viridiplantae</taxon>
        <taxon>Streptophyta</taxon>
        <taxon>Embryophyta</taxon>
        <taxon>Tracheophyta</taxon>
        <taxon>Spermatophyta</taxon>
        <taxon>Magnoliopsida</taxon>
        <taxon>eudicotyledons</taxon>
        <taxon>Gunneridae</taxon>
        <taxon>Pentapetalae</taxon>
        <taxon>asterids</taxon>
        <taxon>campanulids</taxon>
        <taxon>Escalloniales</taxon>
        <taxon>Escalloniaceae</taxon>
        <taxon>Escallonia</taxon>
    </lineage>
</organism>
<keyword evidence="4" id="KW-1185">Reference proteome</keyword>
<sequence>MANILKPAATSEQQMASDENAMMNQIQATHSPDGRELDVRFFLHLIEDILRCTIPNPTVVNSKLEDNTQPSLHDIPEPLAFLISKISCEMSCKSLTGADAHATTMGILSMLSFFKWDAKAVLFAAAFAINYGEFWLVAQFYAKNQLAMEIAFLRQMPDIKGNFRAFESQFNALNKLILSTLVVIKCIVEFMKLPSRYISEATPVLSIAINQYIPTATYWTVRSMLACISQITRLLGMSRNLINTPETWNWELSSLADMVRNIHDYLQRQLELRNCSITLQRLRNADEKKHEEYFPMLVGLFETSHLDNMEILQALLYSRGDDMPLLVACSSGKTVHVDVLRRMNILLLISDLNLSEDELQTMKSIYKDSQDRPEVRYEVLWMPILDGWNEEHITTFDRMRQMMPWYTVHDPRLMEPAVTKYIKEVWHFGKKMILVVLDPQGKVVCRNARHMIWIWGNPAYPFTSTKEEALWKEETWKLELLVDAIHPKILDWIAQKEVICLYGGEDTAWIRKFTTTTKGVARIAGINLNMVYVGKSISKDKMRRINATIAEEALSYSLPDLTSFRYFWARLESMVYSKMQHGKTVENDLIMHEAMTILSFDNSDGGWALFSSGSAEMTKAKGDTILKCLTEFGTWEENARVNGFVPALNNQLHKLDTPQYSTQLTLPGIGKRLILPGIDGVVPEMVVCVECGRPIEK</sequence>
<dbReference type="InterPro" id="IPR039299">
    <property type="entry name" value="SEOA"/>
</dbReference>
<dbReference type="Pfam" id="PF14577">
    <property type="entry name" value="SEO_C"/>
    <property type="match status" value="1"/>
</dbReference>
<dbReference type="AlphaFoldDB" id="A0AA88RXS8"/>
<gene>
    <name evidence="3" type="ORF">RJ640_011264</name>
</gene>
<name>A0AA88RXS8_9ASTE</name>
<feature type="domain" description="Sieve element occlusion N-terminal" evidence="1">
    <location>
        <begin position="17"/>
        <end position="305"/>
    </location>
</feature>
<dbReference type="EMBL" id="JAVXUO010000922">
    <property type="protein sequence ID" value="KAK2988001.1"/>
    <property type="molecule type" value="Genomic_DNA"/>
</dbReference>
<dbReference type="InterPro" id="IPR027944">
    <property type="entry name" value="SEO_C"/>
</dbReference>
<dbReference type="Pfam" id="PF14576">
    <property type="entry name" value="SEO_N"/>
    <property type="match status" value="1"/>
</dbReference>
<evidence type="ECO:0000313" key="3">
    <source>
        <dbReference type="EMBL" id="KAK2988001.1"/>
    </source>
</evidence>
<accession>A0AA88RXS8</accession>
<comment type="caution">
    <text evidence="3">The sequence shown here is derived from an EMBL/GenBank/DDBJ whole genome shotgun (WGS) entry which is preliminary data.</text>
</comment>
<dbReference type="Proteomes" id="UP001187471">
    <property type="component" value="Unassembled WGS sequence"/>
</dbReference>
<feature type="domain" description="Sieve element occlusion C-terminal" evidence="2">
    <location>
        <begin position="466"/>
        <end position="697"/>
    </location>
</feature>
<evidence type="ECO:0000259" key="1">
    <source>
        <dbReference type="Pfam" id="PF14576"/>
    </source>
</evidence>
<proteinExistence type="predicted"/>
<evidence type="ECO:0008006" key="5">
    <source>
        <dbReference type="Google" id="ProtNLM"/>
    </source>
</evidence>
<dbReference type="PANTHER" id="PTHR33232:SF12">
    <property type="entry name" value="PROTEIN SIEVE ELEMENT OCCLUSION B-LIKE"/>
    <property type="match status" value="1"/>
</dbReference>
<dbReference type="InterPro" id="IPR027942">
    <property type="entry name" value="SEO_N"/>
</dbReference>
<dbReference type="PANTHER" id="PTHR33232">
    <property type="entry name" value="PROTEIN SIEVE ELEMENT OCCLUSION B-LIKE"/>
    <property type="match status" value="1"/>
</dbReference>
<dbReference type="GO" id="GO:0010088">
    <property type="term" value="P:phloem development"/>
    <property type="evidence" value="ECO:0007669"/>
    <property type="project" value="InterPro"/>
</dbReference>
<reference evidence="3" key="1">
    <citation type="submission" date="2022-12" db="EMBL/GenBank/DDBJ databases">
        <title>Draft genome assemblies for two species of Escallonia (Escalloniales).</title>
        <authorList>
            <person name="Chanderbali A."/>
            <person name="Dervinis C."/>
            <person name="Anghel I."/>
            <person name="Soltis D."/>
            <person name="Soltis P."/>
            <person name="Zapata F."/>
        </authorList>
    </citation>
    <scope>NUCLEOTIDE SEQUENCE</scope>
    <source>
        <strain evidence="3">UCBG92.1500</strain>
        <tissue evidence="3">Leaf</tissue>
    </source>
</reference>
<evidence type="ECO:0000313" key="4">
    <source>
        <dbReference type="Proteomes" id="UP001187471"/>
    </source>
</evidence>
<evidence type="ECO:0000259" key="2">
    <source>
        <dbReference type="Pfam" id="PF14577"/>
    </source>
</evidence>